<dbReference type="EMBL" id="BDIP01000621">
    <property type="protein sequence ID" value="GCA62401.1"/>
    <property type="molecule type" value="Genomic_DNA"/>
</dbReference>
<keyword evidence="1" id="KW-0812">Transmembrane</keyword>
<keyword evidence="3" id="KW-1185">Reference proteome</keyword>
<evidence type="ECO:0000256" key="1">
    <source>
        <dbReference type="SAM" id="Phobius"/>
    </source>
</evidence>
<gene>
    <name evidence="2" type="ORF">KIPB_003297</name>
</gene>
<evidence type="ECO:0000313" key="2">
    <source>
        <dbReference type="EMBL" id="GCA62401.1"/>
    </source>
</evidence>
<evidence type="ECO:0000313" key="3">
    <source>
        <dbReference type="Proteomes" id="UP000265618"/>
    </source>
</evidence>
<organism evidence="2 3">
    <name type="scientific">Kipferlia bialata</name>
    <dbReference type="NCBI Taxonomy" id="797122"/>
    <lineage>
        <taxon>Eukaryota</taxon>
        <taxon>Metamonada</taxon>
        <taxon>Carpediemonas-like organisms</taxon>
        <taxon>Kipferlia</taxon>
    </lineage>
</organism>
<keyword evidence="1" id="KW-1133">Transmembrane helix</keyword>
<feature type="transmembrane region" description="Helical" evidence="1">
    <location>
        <begin position="157"/>
        <end position="177"/>
    </location>
</feature>
<reference evidence="2 3" key="1">
    <citation type="journal article" date="2018" name="PLoS ONE">
        <title>The draft genome of Kipferlia bialata reveals reductive genome evolution in fornicate parasites.</title>
        <authorList>
            <person name="Tanifuji G."/>
            <person name="Takabayashi S."/>
            <person name="Kume K."/>
            <person name="Takagi M."/>
            <person name="Nakayama T."/>
            <person name="Kamikawa R."/>
            <person name="Inagaki Y."/>
            <person name="Hashimoto T."/>
        </authorList>
    </citation>
    <scope>NUCLEOTIDE SEQUENCE [LARGE SCALE GENOMIC DNA]</scope>
    <source>
        <strain evidence="2">NY0173</strain>
    </source>
</reference>
<evidence type="ECO:0008006" key="4">
    <source>
        <dbReference type="Google" id="ProtNLM"/>
    </source>
</evidence>
<feature type="transmembrane region" description="Helical" evidence="1">
    <location>
        <begin position="113"/>
        <end position="137"/>
    </location>
</feature>
<comment type="caution">
    <text evidence="2">The sequence shown here is derived from an EMBL/GenBank/DDBJ whole genome shotgun (WGS) entry which is preliminary data.</text>
</comment>
<sequence length="213" mass="22806">MSQVLVFSVYTVVTLLTVTMGVGRVLTSNHWPTDTFVSAMLNAMVAECYVAYLARYNTEPTPPTTSPRVAGVSQQYPVGEVPPDADSDSEVGESGSVNNLPHSIRTYGVAGHAFVLALSVMSVTFGLIYLGCCVYGSDMISYRGNKPQDHTNQVYLIPSMLSGVGALMCIGGGIWMWMQARKVLLRGVSRTLHTGERKPVAGVGEGLELGVRA</sequence>
<name>A0A391NJX0_9EUKA</name>
<dbReference type="AlphaFoldDB" id="A0A391NJX0"/>
<keyword evidence="1" id="KW-0472">Membrane</keyword>
<proteinExistence type="predicted"/>
<protein>
    <recommendedName>
        <fullName evidence="4">Phosphatidic acid phosphatase type 2/haloperoxidase domain-containing protein</fullName>
    </recommendedName>
</protein>
<dbReference type="Proteomes" id="UP000265618">
    <property type="component" value="Unassembled WGS sequence"/>
</dbReference>
<dbReference type="Gene3D" id="1.20.144.10">
    <property type="entry name" value="Phosphatidic acid phosphatase type 2/haloperoxidase"/>
    <property type="match status" value="1"/>
</dbReference>
<accession>A0A391NJX0</accession>